<protein>
    <recommendedName>
        <fullName evidence="1">Integrase catalytic domain-containing protein</fullName>
    </recommendedName>
</protein>
<dbReference type="PANTHER" id="PTHR37984">
    <property type="entry name" value="PROTEIN CBG26694"/>
    <property type="match status" value="1"/>
</dbReference>
<dbReference type="Gene3D" id="3.30.420.10">
    <property type="entry name" value="Ribonuclease H-like superfamily/Ribonuclease H"/>
    <property type="match status" value="1"/>
</dbReference>
<dbReference type="InterPro" id="IPR050951">
    <property type="entry name" value="Retrovirus_Pol_polyprotein"/>
</dbReference>
<evidence type="ECO:0000259" key="1">
    <source>
        <dbReference type="PROSITE" id="PS50994"/>
    </source>
</evidence>
<dbReference type="AlphaFoldDB" id="A0AAV3R982"/>
<sequence>MYEGELYRKSFEGPLLLFVSQENITKVLYEVHNGCRPFSEMRGVPEAGKCPSAIPDMMTPIIYPVPFIIWGIDLVGKLPKAKGSAEYVVVAVDYFRKWVEAAPLAKIKGEDIVRFLWKPVLTRFGIPRILASDNGAQFDSSMNFARSMA</sequence>
<evidence type="ECO:0000313" key="2">
    <source>
        <dbReference type="EMBL" id="GAA0172226.1"/>
    </source>
</evidence>
<evidence type="ECO:0000313" key="3">
    <source>
        <dbReference type="Proteomes" id="UP001454036"/>
    </source>
</evidence>
<keyword evidence="3" id="KW-1185">Reference proteome</keyword>
<dbReference type="InterPro" id="IPR001584">
    <property type="entry name" value="Integrase_cat-core"/>
</dbReference>
<dbReference type="GO" id="GO:0015074">
    <property type="term" value="P:DNA integration"/>
    <property type="evidence" value="ECO:0007669"/>
    <property type="project" value="InterPro"/>
</dbReference>
<reference evidence="2 3" key="1">
    <citation type="submission" date="2024-01" db="EMBL/GenBank/DDBJ databases">
        <title>The complete chloroplast genome sequence of Lithospermum erythrorhizon: insights into the phylogenetic relationship among Boraginaceae species and the maternal lineages of purple gromwells.</title>
        <authorList>
            <person name="Okada T."/>
            <person name="Watanabe K."/>
        </authorList>
    </citation>
    <scope>NUCLEOTIDE SEQUENCE [LARGE SCALE GENOMIC DNA]</scope>
</reference>
<name>A0AAV3R982_LITER</name>
<feature type="domain" description="Integrase catalytic" evidence="1">
    <location>
        <begin position="62"/>
        <end position="149"/>
    </location>
</feature>
<dbReference type="PANTHER" id="PTHR37984:SF5">
    <property type="entry name" value="PROTEIN NYNRIN-LIKE"/>
    <property type="match status" value="1"/>
</dbReference>
<dbReference type="SUPFAM" id="SSF53098">
    <property type="entry name" value="Ribonuclease H-like"/>
    <property type="match status" value="1"/>
</dbReference>
<gene>
    <name evidence="2" type="ORF">LIER_41306</name>
</gene>
<accession>A0AAV3R982</accession>
<proteinExistence type="predicted"/>
<dbReference type="Proteomes" id="UP001454036">
    <property type="component" value="Unassembled WGS sequence"/>
</dbReference>
<dbReference type="InterPro" id="IPR012337">
    <property type="entry name" value="RNaseH-like_sf"/>
</dbReference>
<dbReference type="EMBL" id="BAABME010025488">
    <property type="protein sequence ID" value="GAA0172226.1"/>
    <property type="molecule type" value="Genomic_DNA"/>
</dbReference>
<dbReference type="PROSITE" id="PS50994">
    <property type="entry name" value="INTEGRASE"/>
    <property type="match status" value="1"/>
</dbReference>
<dbReference type="InterPro" id="IPR036397">
    <property type="entry name" value="RNaseH_sf"/>
</dbReference>
<organism evidence="2 3">
    <name type="scientific">Lithospermum erythrorhizon</name>
    <name type="common">Purple gromwell</name>
    <name type="synonym">Lithospermum officinale var. erythrorhizon</name>
    <dbReference type="NCBI Taxonomy" id="34254"/>
    <lineage>
        <taxon>Eukaryota</taxon>
        <taxon>Viridiplantae</taxon>
        <taxon>Streptophyta</taxon>
        <taxon>Embryophyta</taxon>
        <taxon>Tracheophyta</taxon>
        <taxon>Spermatophyta</taxon>
        <taxon>Magnoliopsida</taxon>
        <taxon>eudicotyledons</taxon>
        <taxon>Gunneridae</taxon>
        <taxon>Pentapetalae</taxon>
        <taxon>asterids</taxon>
        <taxon>lamiids</taxon>
        <taxon>Boraginales</taxon>
        <taxon>Boraginaceae</taxon>
        <taxon>Boraginoideae</taxon>
        <taxon>Lithospermeae</taxon>
        <taxon>Lithospermum</taxon>
    </lineage>
</organism>
<comment type="caution">
    <text evidence="2">The sequence shown here is derived from an EMBL/GenBank/DDBJ whole genome shotgun (WGS) entry which is preliminary data.</text>
</comment>
<dbReference type="GO" id="GO:0003676">
    <property type="term" value="F:nucleic acid binding"/>
    <property type="evidence" value="ECO:0007669"/>
    <property type="project" value="InterPro"/>
</dbReference>